<dbReference type="EMBL" id="JBICBT010000642">
    <property type="protein sequence ID" value="KAL3106612.1"/>
    <property type="molecule type" value="Genomic_DNA"/>
</dbReference>
<sequence length="117" mass="13397">MQRKMMDEQSKQLRAISFALPSLVRGQKKGFIPKHLRPPWLDSSLFEDNKLKAEEKVSANGCYACYWGTKASNETNQDEDYCAYGYKNEAPNEGFSKIIGTFDEINCFQSPKILLFT</sequence>
<protein>
    <submittedName>
        <fullName evidence="1">Uncharacterized protein</fullName>
    </submittedName>
</protein>
<gene>
    <name evidence="1" type="ORF">niasHT_012472</name>
</gene>
<dbReference type="Proteomes" id="UP001620626">
    <property type="component" value="Unassembled WGS sequence"/>
</dbReference>
<keyword evidence="2" id="KW-1185">Reference proteome</keyword>
<evidence type="ECO:0000313" key="2">
    <source>
        <dbReference type="Proteomes" id="UP001620626"/>
    </source>
</evidence>
<reference evidence="1 2" key="1">
    <citation type="submission" date="2024-10" db="EMBL/GenBank/DDBJ databases">
        <authorList>
            <person name="Kim D."/>
        </authorList>
    </citation>
    <scope>NUCLEOTIDE SEQUENCE [LARGE SCALE GENOMIC DNA]</scope>
    <source>
        <strain evidence="1">BH-2024</strain>
    </source>
</reference>
<name>A0ABD2KUI7_9BILA</name>
<proteinExistence type="predicted"/>
<dbReference type="AlphaFoldDB" id="A0ABD2KUI7"/>
<accession>A0ABD2KUI7</accession>
<evidence type="ECO:0000313" key="1">
    <source>
        <dbReference type="EMBL" id="KAL3106612.1"/>
    </source>
</evidence>
<comment type="caution">
    <text evidence="1">The sequence shown here is derived from an EMBL/GenBank/DDBJ whole genome shotgun (WGS) entry which is preliminary data.</text>
</comment>
<organism evidence="1 2">
    <name type="scientific">Heterodera trifolii</name>
    <dbReference type="NCBI Taxonomy" id="157864"/>
    <lineage>
        <taxon>Eukaryota</taxon>
        <taxon>Metazoa</taxon>
        <taxon>Ecdysozoa</taxon>
        <taxon>Nematoda</taxon>
        <taxon>Chromadorea</taxon>
        <taxon>Rhabditida</taxon>
        <taxon>Tylenchina</taxon>
        <taxon>Tylenchomorpha</taxon>
        <taxon>Tylenchoidea</taxon>
        <taxon>Heteroderidae</taxon>
        <taxon>Heteroderinae</taxon>
        <taxon>Heterodera</taxon>
    </lineage>
</organism>